<dbReference type="GO" id="GO:0051225">
    <property type="term" value="P:spindle assembly"/>
    <property type="evidence" value="ECO:0000318"/>
    <property type="project" value="GO_Central"/>
</dbReference>
<feature type="compositionally biased region" description="Acidic residues" evidence="6">
    <location>
        <begin position="169"/>
        <end position="182"/>
    </location>
</feature>
<keyword evidence="5" id="KW-0206">Cytoskeleton</keyword>
<evidence type="ECO:0008006" key="11">
    <source>
        <dbReference type="Google" id="ProtNLM"/>
    </source>
</evidence>
<feature type="compositionally biased region" description="Polar residues" evidence="6">
    <location>
        <begin position="26"/>
        <end position="42"/>
    </location>
</feature>
<dbReference type="GO" id="GO:0031122">
    <property type="term" value="P:cytoplasmic microtubule organization"/>
    <property type="evidence" value="ECO:0000318"/>
    <property type="project" value="GO_Central"/>
</dbReference>
<feature type="compositionally biased region" description="Polar residues" evidence="6">
    <location>
        <begin position="1085"/>
        <end position="1120"/>
    </location>
</feature>
<feature type="region of interest" description="Disordered" evidence="6">
    <location>
        <begin position="72"/>
        <end position="93"/>
    </location>
</feature>
<feature type="domain" description="Gamma tubulin complex component protein N-terminal" evidence="8">
    <location>
        <begin position="278"/>
        <end position="621"/>
    </location>
</feature>
<feature type="region of interest" description="Disordered" evidence="6">
    <location>
        <begin position="1010"/>
        <end position="1067"/>
    </location>
</feature>
<proteinExistence type="inferred from homology"/>
<evidence type="ECO:0000256" key="3">
    <source>
        <dbReference type="ARBA" id="ARBA00022490"/>
    </source>
</evidence>
<dbReference type="AlphaFoldDB" id="F0ZDB7"/>
<gene>
    <name evidence="9" type="ORF">DICPUDRAFT_53526</name>
</gene>
<evidence type="ECO:0000256" key="1">
    <source>
        <dbReference type="ARBA" id="ARBA00004245"/>
    </source>
</evidence>
<evidence type="ECO:0000256" key="6">
    <source>
        <dbReference type="SAM" id="MobiDB-lite"/>
    </source>
</evidence>
<protein>
    <recommendedName>
        <fullName evidence="11">Spindle pole body component</fullName>
    </recommendedName>
</protein>
<dbReference type="Pfam" id="PF04130">
    <property type="entry name" value="GCP_C_terminal"/>
    <property type="match status" value="1"/>
</dbReference>
<feature type="region of interest" description="Disordered" evidence="6">
    <location>
        <begin position="535"/>
        <end position="568"/>
    </location>
</feature>
<evidence type="ECO:0000256" key="4">
    <source>
        <dbReference type="ARBA" id="ARBA00022701"/>
    </source>
</evidence>
<feature type="compositionally biased region" description="Low complexity" evidence="6">
    <location>
        <begin position="72"/>
        <end position="87"/>
    </location>
</feature>
<dbReference type="KEGG" id="dpp:DICPUDRAFT_53526"/>
<feature type="compositionally biased region" description="Low complexity" evidence="6">
    <location>
        <begin position="550"/>
        <end position="568"/>
    </location>
</feature>
<reference evidence="10" key="1">
    <citation type="journal article" date="2011" name="Genome Biol.">
        <title>Comparative genomics of the social amoebae Dictyostelium discoideum and Dictyostelium purpureum.</title>
        <authorList>
            <consortium name="US DOE Joint Genome Institute (JGI-PGF)"/>
            <person name="Sucgang R."/>
            <person name="Kuo A."/>
            <person name="Tian X."/>
            <person name="Salerno W."/>
            <person name="Parikh A."/>
            <person name="Feasley C.L."/>
            <person name="Dalin E."/>
            <person name="Tu H."/>
            <person name="Huang E."/>
            <person name="Barry K."/>
            <person name="Lindquist E."/>
            <person name="Shapiro H."/>
            <person name="Bruce D."/>
            <person name="Schmutz J."/>
            <person name="Salamov A."/>
            <person name="Fey P."/>
            <person name="Gaudet P."/>
            <person name="Anjard C."/>
            <person name="Babu M.M."/>
            <person name="Basu S."/>
            <person name="Bushmanova Y."/>
            <person name="van der Wel H."/>
            <person name="Katoh-Kurasawa M."/>
            <person name="Dinh C."/>
            <person name="Coutinho P.M."/>
            <person name="Saito T."/>
            <person name="Elias M."/>
            <person name="Schaap P."/>
            <person name="Kay R.R."/>
            <person name="Henrissat B."/>
            <person name="Eichinger L."/>
            <person name="Rivero F."/>
            <person name="Putnam N.H."/>
            <person name="West C.M."/>
            <person name="Loomis W.F."/>
            <person name="Chisholm R.L."/>
            <person name="Shaulsky G."/>
            <person name="Strassmann J.E."/>
            <person name="Queller D.C."/>
            <person name="Kuspa A."/>
            <person name="Grigoriev I.V."/>
        </authorList>
    </citation>
    <scope>NUCLEOTIDE SEQUENCE [LARGE SCALE GENOMIC DNA]</scope>
    <source>
        <strain evidence="10">QSDP1</strain>
    </source>
</reference>
<dbReference type="GO" id="GO:0000930">
    <property type="term" value="C:gamma-tubulin complex"/>
    <property type="evidence" value="ECO:0000318"/>
    <property type="project" value="GO_Central"/>
</dbReference>
<evidence type="ECO:0000256" key="2">
    <source>
        <dbReference type="ARBA" id="ARBA00010337"/>
    </source>
</evidence>
<dbReference type="Proteomes" id="UP000001064">
    <property type="component" value="Unassembled WGS sequence"/>
</dbReference>
<dbReference type="InterPro" id="IPR040457">
    <property type="entry name" value="GCP_C"/>
</dbReference>
<feature type="region of interest" description="Disordered" evidence="6">
    <location>
        <begin position="1"/>
        <end position="44"/>
    </location>
</feature>
<dbReference type="RefSeq" id="XP_003285388.1">
    <property type="nucleotide sequence ID" value="XM_003285340.1"/>
</dbReference>
<feature type="compositionally biased region" description="Low complexity" evidence="6">
    <location>
        <begin position="1"/>
        <end position="25"/>
    </location>
</feature>
<dbReference type="VEuPathDB" id="AmoebaDB:DICPUDRAFT_53526"/>
<dbReference type="PANTHER" id="PTHR19302:SF13">
    <property type="entry name" value="GAMMA-TUBULIN COMPLEX COMPONENT 2"/>
    <property type="match status" value="1"/>
</dbReference>
<dbReference type="OrthoDB" id="2192946at2759"/>
<feature type="region of interest" description="Disordered" evidence="6">
    <location>
        <begin position="167"/>
        <end position="186"/>
    </location>
</feature>
<keyword evidence="3" id="KW-0963">Cytoplasm</keyword>
<keyword evidence="10" id="KW-1185">Reference proteome</keyword>
<sequence>MGTINIPNSTTPTTTNKVSTTPTRTGALNGTSKSSNNLINDNKPNKTNIANLNLNNINSNINNNKIINTKPPTLTTTTTTTTTSSSSNKFEPKNFMNEDFSKYNNINNNINNINNNINNKSNPNQIIENIKQQHQLQMFQQKMMEQTQEFQDKQLKEFQNLQKKMINGDENDSESSSDEEENLSPRTLRELKNIQRMKNLEKFSPSYLISKKSDPYIKSLPKFSEWSKERPFLNYGYLSNISTKYTNTNTNLILPGKYENTKIELNQFPNYFKEQILIEDLLSTMIGIEGEVIHVSLQDTLEDDSLQSNLIKYVIEGEIDSSSNDLVQRILPLCSYYTFVNDFINIRYSYEWGLINHSLCSSIDQLLKEYLILVSQLESQLKSEKLSLQRMWFYLQPTIATFEILFKVTSEIMRNNSHGAQVINLLWKLQSKHCSDKKSEDLFCYLIRASTEPFLEMLDLWIHHGIIRDPYFEFMIEENKELKRDNINRDFNDIYWEERYILRENQIPNYLKSIANKVLTTGKYLNVVKECNQISQQQKDRKEQPHHHNNNINKNNSNNKNSKTYKQYQQQIQQRDDYELHMPLGYECQIEFSKNEKNYIDKIEKAYDYTSGTLLNLLINEKQLIARLKSIKHYFLLCKGDFFSHFMEITYDELKKPLDEINMVKMNSLLQLSLRTTSISEAEEDEFKDDLECEFIPYKLKDQLLNIININEFNNPTTKSNTTTSSTSNTINSNNNDQNNISTITTDKTINTTLITSKSAHEILKTNNLFGIESLAFNYNVGWPLSLIIGKKSIIKYQIIFRHLFLCKHVEKILVDTWSQHQIRRKFANKPGLSTLLSFTHLLRHRMINFLQNLEYYMMLEVLEPNWNKMKNSIKTSKTVDDVIRIHNDFLETCLTECMLTDTKLVHILMKFMSLCIHFSNFTNDMFKDENKIDIDLVKKTIQNSELKFHTILKLLLETLRSFSTLESNKHMIHLIQRLDYNNYYSNYFENNPNLIPQHRRTENISNINKSPKQSIQQKQQPIQQQPIQQQPIQQQYQPIQQQPIQQQPIQQQPIQQQKPTQPAQPFTNNLISQIPQIIQQQYQRHSSANQQLPTQDSYRTNGSLPNNFNIGQTGNSSANTTTTTTTTKTQISPTTINSYEDLRRKASDLLNNNKKQQPQEITNHLTSQTISDLSEKLKNIKSNKF</sequence>
<dbReference type="eggNOG" id="KOG2001">
    <property type="taxonomic scope" value="Eukaryota"/>
</dbReference>
<dbReference type="GeneID" id="10502832"/>
<dbReference type="GO" id="GO:0000922">
    <property type="term" value="C:spindle pole"/>
    <property type="evidence" value="ECO:0007669"/>
    <property type="project" value="InterPro"/>
</dbReference>
<dbReference type="InterPro" id="IPR041470">
    <property type="entry name" value="GCP_N"/>
</dbReference>
<organism evidence="9 10">
    <name type="scientific">Dictyostelium purpureum</name>
    <name type="common">Slime mold</name>
    <dbReference type="NCBI Taxonomy" id="5786"/>
    <lineage>
        <taxon>Eukaryota</taxon>
        <taxon>Amoebozoa</taxon>
        <taxon>Evosea</taxon>
        <taxon>Eumycetozoa</taxon>
        <taxon>Dictyostelia</taxon>
        <taxon>Dictyosteliales</taxon>
        <taxon>Dictyosteliaceae</taxon>
        <taxon>Dictyostelium</taxon>
    </lineage>
</organism>
<feature type="compositionally biased region" description="Low complexity" evidence="6">
    <location>
        <begin position="1012"/>
        <end position="1067"/>
    </location>
</feature>
<dbReference type="Gene3D" id="1.20.120.1900">
    <property type="entry name" value="Gamma-tubulin complex, C-terminal domain"/>
    <property type="match status" value="1"/>
</dbReference>
<dbReference type="GO" id="GO:0005813">
    <property type="term" value="C:centrosome"/>
    <property type="evidence" value="ECO:0007669"/>
    <property type="project" value="EnsemblProtists"/>
</dbReference>
<dbReference type="Pfam" id="PF17681">
    <property type="entry name" value="GCP_N_terminal"/>
    <property type="match status" value="1"/>
</dbReference>
<dbReference type="GO" id="GO:0007020">
    <property type="term" value="P:microtubule nucleation"/>
    <property type="evidence" value="ECO:0000318"/>
    <property type="project" value="GO_Central"/>
</dbReference>
<dbReference type="OMA" id="FSHFMEI"/>
<dbReference type="GO" id="GO:0000278">
    <property type="term" value="P:mitotic cell cycle"/>
    <property type="evidence" value="ECO:0000318"/>
    <property type="project" value="GO_Central"/>
</dbReference>
<dbReference type="InterPro" id="IPR042241">
    <property type="entry name" value="GCP_C_sf"/>
</dbReference>
<dbReference type="STRING" id="5786.F0ZDB7"/>
<feature type="domain" description="Gamma tubulin complex component C-terminal" evidence="7">
    <location>
        <begin position="624"/>
        <end position="985"/>
    </location>
</feature>
<dbReference type="InterPro" id="IPR007259">
    <property type="entry name" value="GCP"/>
</dbReference>
<feature type="compositionally biased region" description="Low complexity" evidence="6">
    <location>
        <begin position="1121"/>
        <end position="1135"/>
    </location>
</feature>
<evidence type="ECO:0000259" key="8">
    <source>
        <dbReference type="Pfam" id="PF17681"/>
    </source>
</evidence>
<comment type="similarity">
    <text evidence="2">Belongs to the TUBGCP family.</text>
</comment>
<name>F0ZDB7_DICPU</name>
<feature type="region of interest" description="Disordered" evidence="6">
    <location>
        <begin position="1080"/>
        <end position="1135"/>
    </location>
</feature>
<dbReference type="GO" id="GO:0043015">
    <property type="term" value="F:gamma-tubulin binding"/>
    <property type="evidence" value="ECO:0000318"/>
    <property type="project" value="GO_Central"/>
</dbReference>
<dbReference type="PANTHER" id="PTHR19302">
    <property type="entry name" value="GAMMA TUBULIN COMPLEX PROTEIN"/>
    <property type="match status" value="1"/>
</dbReference>
<keyword evidence="4" id="KW-0493">Microtubule</keyword>
<accession>F0ZDB7</accession>
<dbReference type="EMBL" id="GL870984">
    <property type="protein sequence ID" value="EGC38081.1"/>
    <property type="molecule type" value="Genomic_DNA"/>
</dbReference>
<dbReference type="GO" id="GO:0051321">
    <property type="term" value="P:meiotic cell cycle"/>
    <property type="evidence" value="ECO:0000318"/>
    <property type="project" value="GO_Central"/>
</dbReference>
<evidence type="ECO:0000313" key="9">
    <source>
        <dbReference type="EMBL" id="EGC38081.1"/>
    </source>
</evidence>
<comment type="subcellular location">
    <subcellularLocation>
        <location evidence="1">Cytoplasm</location>
        <location evidence="1">Cytoskeleton</location>
    </subcellularLocation>
</comment>
<dbReference type="FunCoup" id="F0ZDB7">
    <property type="interactions" value="462"/>
</dbReference>
<evidence type="ECO:0000313" key="10">
    <source>
        <dbReference type="Proteomes" id="UP000001064"/>
    </source>
</evidence>
<evidence type="ECO:0000256" key="5">
    <source>
        <dbReference type="ARBA" id="ARBA00023212"/>
    </source>
</evidence>
<dbReference type="InParanoid" id="F0ZDB7"/>
<evidence type="ECO:0000259" key="7">
    <source>
        <dbReference type="Pfam" id="PF04130"/>
    </source>
</evidence>
<dbReference type="GO" id="GO:0005874">
    <property type="term" value="C:microtubule"/>
    <property type="evidence" value="ECO:0007669"/>
    <property type="project" value="UniProtKB-KW"/>
</dbReference>